<organism evidence="2 3">
    <name type="scientific">Pestalotiopsis fici (strain W106-1 / CGMCC3.15140)</name>
    <dbReference type="NCBI Taxonomy" id="1229662"/>
    <lineage>
        <taxon>Eukaryota</taxon>
        <taxon>Fungi</taxon>
        <taxon>Dikarya</taxon>
        <taxon>Ascomycota</taxon>
        <taxon>Pezizomycotina</taxon>
        <taxon>Sordariomycetes</taxon>
        <taxon>Xylariomycetidae</taxon>
        <taxon>Amphisphaeriales</taxon>
        <taxon>Sporocadaceae</taxon>
        <taxon>Pestalotiopsis</taxon>
    </lineage>
</organism>
<dbReference type="AlphaFoldDB" id="W3XP75"/>
<name>W3XP75_PESFW</name>
<sequence>MKILILLAATASCRVLDLLNNLGTYVIDASPKTNRDAAPDILTETELSVRHPEPEPVIVAHQNALRDDESGWMFKCTIPTAATVADCEVVLSQVIALRPDSHIVVGEIGCKRWDWGNCRASICASGQNYVSINAMVASHSMGRVLMTNCLMRGTNGIVANCGDFGGACENFQITLGHINDTLHHPAPTHSNALPAHSAPHVR</sequence>
<keyword evidence="1" id="KW-0732">Signal</keyword>
<evidence type="ECO:0000256" key="1">
    <source>
        <dbReference type="SAM" id="SignalP"/>
    </source>
</evidence>
<dbReference type="HOGENOM" id="CLU_1355052_0_0_1"/>
<feature type="signal peptide" evidence="1">
    <location>
        <begin position="1"/>
        <end position="15"/>
    </location>
</feature>
<keyword evidence="3" id="KW-1185">Reference proteome</keyword>
<feature type="chain" id="PRO_5012926579" description="Pectate lyase" evidence="1">
    <location>
        <begin position="16"/>
        <end position="202"/>
    </location>
</feature>
<dbReference type="Proteomes" id="UP000030651">
    <property type="component" value="Unassembled WGS sequence"/>
</dbReference>
<evidence type="ECO:0000313" key="3">
    <source>
        <dbReference type="Proteomes" id="UP000030651"/>
    </source>
</evidence>
<gene>
    <name evidence="2" type="ORF">PFICI_01140</name>
</gene>
<proteinExistence type="predicted"/>
<dbReference type="RefSeq" id="XP_007827912.1">
    <property type="nucleotide sequence ID" value="XM_007829721.1"/>
</dbReference>
<dbReference type="GeneID" id="19266153"/>
<dbReference type="EMBL" id="KI912109">
    <property type="protein sequence ID" value="ETS87312.1"/>
    <property type="molecule type" value="Genomic_DNA"/>
</dbReference>
<evidence type="ECO:0000313" key="2">
    <source>
        <dbReference type="EMBL" id="ETS87312.1"/>
    </source>
</evidence>
<accession>W3XP75</accession>
<protein>
    <recommendedName>
        <fullName evidence="4">Pectate lyase</fullName>
    </recommendedName>
</protein>
<dbReference type="KEGG" id="pfy:PFICI_01140"/>
<evidence type="ECO:0008006" key="4">
    <source>
        <dbReference type="Google" id="ProtNLM"/>
    </source>
</evidence>
<dbReference type="InParanoid" id="W3XP75"/>
<dbReference type="OrthoDB" id="10538916at2759"/>
<reference evidence="3" key="1">
    <citation type="journal article" date="2015" name="BMC Genomics">
        <title>Genomic and transcriptomic analysis of the endophytic fungus Pestalotiopsis fici reveals its lifestyle and high potential for synthesis of natural products.</title>
        <authorList>
            <person name="Wang X."/>
            <person name="Zhang X."/>
            <person name="Liu L."/>
            <person name="Xiang M."/>
            <person name="Wang W."/>
            <person name="Sun X."/>
            <person name="Che Y."/>
            <person name="Guo L."/>
            <person name="Liu G."/>
            <person name="Guo L."/>
            <person name="Wang C."/>
            <person name="Yin W.B."/>
            <person name="Stadler M."/>
            <person name="Zhang X."/>
            <person name="Liu X."/>
        </authorList>
    </citation>
    <scope>NUCLEOTIDE SEQUENCE [LARGE SCALE GENOMIC DNA]</scope>
    <source>
        <strain evidence="3">W106-1 / CGMCC3.15140</strain>
    </source>
</reference>